<evidence type="ECO:0000313" key="2">
    <source>
        <dbReference type="Proteomes" id="UP000646484"/>
    </source>
</evidence>
<protein>
    <recommendedName>
        <fullName evidence="3">DUF4625 domain-containing protein</fullName>
    </recommendedName>
</protein>
<proteinExistence type="predicted"/>
<accession>A0ABR7CXF8</accession>
<gene>
    <name evidence="1" type="ORF">H8S64_04605</name>
</gene>
<name>A0ABR7CXF8_9BACT</name>
<reference evidence="1 2" key="1">
    <citation type="submission" date="2020-08" db="EMBL/GenBank/DDBJ databases">
        <title>Genome public.</title>
        <authorList>
            <person name="Liu C."/>
            <person name="Sun Q."/>
        </authorList>
    </citation>
    <scope>NUCLEOTIDE SEQUENCE [LARGE SCALE GENOMIC DNA]</scope>
    <source>
        <strain evidence="1 2">NSJ-56</strain>
    </source>
</reference>
<organism evidence="1 2">
    <name type="scientific">Butyricimonas hominis</name>
    <dbReference type="NCBI Taxonomy" id="2763032"/>
    <lineage>
        <taxon>Bacteria</taxon>
        <taxon>Pseudomonadati</taxon>
        <taxon>Bacteroidota</taxon>
        <taxon>Bacteroidia</taxon>
        <taxon>Bacteroidales</taxon>
        <taxon>Odoribacteraceae</taxon>
        <taxon>Butyricimonas</taxon>
    </lineage>
</organism>
<dbReference type="EMBL" id="JACOOH010000002">
    <property type="protein sequence ID" value="MBC5620371.1"/>
    <property type="molecule type" value="Genomic_DNA"/>
</dbReference>
<dbReference type="Proteomes" id="UP000646484">
    <property type="component" value="Unassembled WGS sequence"/>
</dbReference>
<evidence type="ECO:0008006" key="3">
    <source>
        <dbReference type="Google" id="ProtNLM"/>
    </source>
</evidence>
<keyword evidence="2" id="KW-1185">Reference proteome</keyword>
<dbReference type="RefSeq" id="WP_186975166.1">
    <property type="nucleotide sequence ID" value="NZ_JACOOH010000002.1"/>
</dbReference>
<comment type="caution">
    <text evidence="1">The sequence shown here is derived from an EMBL/GenBank/DDBJ whole genome shotgun (WGS) entry which is preliminary data.</text>
</comment>
<evidence type="ECO:0000313" key="1">
    <source>
        <dbReference type="EMBL" id="MBC5620371.1"/>
    </source>
</evidence>
<sequence length="144" mass="15976">MRNLIILIGFVLFAWLEDGCQDITVGYLLTEGASYSPDTLVIKTSNSLDEIGEDYARIKWGQPWVSTPIEGVEGTSQVIVSIKNITSIQGDPGKLWEVLSVRGNGTFEVPLHHDVPVGRYVISLNFKNEGYSKDINDCFTIIVK</sequence>